<dbReference type="InterPro" id="IPR011517">
    <property type="entry name" value="RNA_pol_sigma70_ECF-like"/>
</dbReference>
<accession>A0A5C9A2E6</accession>
<dbReference type="EMBL" id="VRZA01000003">
    <property type="protein sequence ID" value="TXS94174.1"/>
    <property type="molecule type" value="Genomic_DNA"/>
</dbReference>
<dbReference type="SUPFAM" id="SSF88659">
    <property type="entry name" value="Sigma3 and sigma4 domains of RNA polymerase sigma factors"/>
    <property type="match status" value="1"/>
</dbReference>
<dbReference type="InterPro" id="IPR013324">
    <property type="entry name" value="RNA_pol_sigma_r3/r4-like"/>
</dbReference>
<dbReference type="Pfam" id="PF07638">
    <property type="entry name" value="Sigma70_ECF"/>
    <property type="match status" value="1"/>
</dbReference>
<dbReference type="InterPro" id="IPR036388">
    <property type="entry name" value="WH-like_DNA-bd_sf"/>
</dbReference>
<comment type="caution">
    <text evidence="5">The sequence shown here is derived from an EMBL/GenBank/DDBJ whole genome shotgun (WGS) entry which is preliminary data.</text>
</comment>
<dbReference type="Proteomes" id="UP000321039">
    <property type="component" value="Unassembled WGS sequence"/>
</dbReference>
<dbReference type="PANTHER" id="PTHR43133:SF39">
    <property type="entry name" value="SIMILAR TO RNA POLYMERASE SIGMA-E FACTOR"/>
    <property type="match status" value="1"/>
</dbReference>
<dbReference type="InterPro" id="IPR039425">
    <property type="entry name" value="RNA_pol_sigma-70-like"/>
</dbReference>
<keyword evidence="3" id="KW-0804">Transcription</keyword>
<feature type="domain" description="RNA polymerase sigma-70 ECF-like HTH" evidence="4">
    <location>
        <begin position="15"/>
        <end position="194"/>
    </location>
</feature>
<keyword evidence="6" id="KW-1185">Reference proteome</keyword>
<dbReference type="PANTHER" id="PTHR43133">
    <property type="entry name" value="RNA POLYMERASE ECF-TYPE SIGMA FACTO"/>
    <property type="match status" value="1"/>
</dbReference>
<keyword evidence="1" id="KW-0805">Transcription regulation</keyword>
<sequence>MNRAERRVPSVTDDESVTTLLHQWRSGDASALNQLTPLVYEELRKRARAAFSAENAGHTLQPTALVHELFGRLAPANVNWQDRSHFYALCSRMMRRILVDHAKARSADKRGGKAAPIAVDIELIEDATNHEDLLSLDRAMEKLSELDARKAELLELQIFGGLSFRELEEITGLSSSTLDRDLRFAKTWLKTQLSSH</sequence>
<proteinExistence type="predicted"/>
<keyword evidence="2" id="KW-0731">Sigma factor</keyword>
<evidence type="ECO:0000313" key="6">
    <source>
        <dbReference type="Proteomes" id="UP000321039"/>
    </source>
</evidence>
<dbReference type="Gene3D" id="1.10.10.10">
    <property type="entry name" value="Winged helix-like DNA-binding domain superfamily/Winged helix DNA-binding domain"/>
    <property type="match status" value="1"/>
</dbReference>
<protein>
    <submittedName>
        <fullName evidence="5">Sigma-70 family RNA polymerase sigma factor</fullName>
    </submittedName>
</protein>
<dbReference type="InterPro" id="IPR014284">
    <property type="entry name" value="RNA_pol_sigma-70_dom"/>
</dbReference>
<dbReference type="NCBIfam" id="TIGR02937">
    <property type="entry name" value="sigma70-ECF"/>
    <property type="match status" value="1"/>
</dbReference>
<name>A0A5C9A2E6_9GAMM</name>
<reference evidence="5 6" key="1">
    <citation type="submission" date="2019-08" db="EMBL/GenBank/DDBJ databases">
        <title>Parahaliea maris sp. nov., isolated from the surface seawater.</title>
        <authorList>
            <person name="Liu Y."/>
        </authorList>
    </citation>
    <scope>NUCLEOTIDE SEQUENCE [LARGE SCALE GENOMIC DNA]</scope>
    <source>
        <strain evidence="5 6">HSLHS9</strain>
    </source>
</reference>
<dbReference type="AlphaFoldDB" id="A0A5C9A2E6"/>
<evidence type="ECO:0000256" key="3">
    <source>
        <dbReference type="ARBA" id="ARBA00023163"/>
    </source>
</evidence>
<evidence type="ECO:0000256" key="2">
    <source>
        <dbReference type="ARBA" id="ARBA00023082"/>
    </source>
</evidence>
<organism evidence="5 6">
    <name type="scientific">Parahaliea maris</name>
    <dbReference type="NCBI Taxonomy" id="2716870"/>
    <lineage>
        <taxon>Bacteria</taxon>
        <taxon>Pseudomonadati</taxon>
        <taxon>Pseudomonadota</taxon>
        <taxon>Gammaproteobacteria</taxon>
        <taxon>Cellvibrionales</taxon>
        <taxon>Halieaceae</taxon>
        <taxon>Parahaliea</taxon>
    </lineage>
</organism>
<evidence type="ECO:0000313" key="5">
    <source>
        <dbReference type="EMBL" id="TXS94174.1"/>
    </source>
</evidence>
<evidence type="ECO:0000256" key="1">
    <source>
        <dbReference type="ARBA" id="ARBA00023015"/>
    </source>
</evidence>
<dbReference type="GO" id="GO:0016987">
    <property type="term" value="F:sigma factor activity"/>
    <property type="evidence" value="ECO:0007669"/>
    <property type="project" value="UniProtKB-KW"/>
</dbReference>
<dbReference type="NCBIfam" id="TIGR02999">
    <property type="entry name" value="Sig-70_X6"/>
    <property type="match status" value="1"/>
</dbReference>
<dbReference type="InterPro" id="IPR053812">
    <property type="entry name" value="HTH_Sigma70_ECF-like"/>
</dbReference>
<dbReference type="GO" id="GO:0006352">
    <property type="term" value="P:DNA-templated transcription initiation"/>
    <property type="evidence" value="ECO:0007669"/>
    <property type="project" value="InterPro"/>
</dbReference>
<evidence type="ECO:0000259" key="4">
    <source>
        <dbReference type="Pfam" id="PF07638"/>
    </source>
</evidence>
<gene>
    <name evidence="5" type="ORF">FV139_11290</name>
</gene>